<evidence type="ECO:0000259" key="3">
    <source>
        <dbReference type="PROSITE" id="PS50937"/>
    </source>
</evidence>
<dbReference type="PROSITE" id="PS50937">
    <property type="entry name" value="HTH_MERR_2"/>
    <property type="match status" value="1"/>
</dbReference>
<comment type="caution">
    <text evidence="4">The sequence shown here is derived from an EMBL/GenBank/DDBJ whole genome shotgun (WGS) entry which is preliminary data.</text>
</comment>
<dbReference type="AlphaFoldDB" id="A0A1E7K4I2"/>
<evidence type="ECO:0000256" key="1">
    <source>
        <dbReference type="ARBA" id="ARBA00023125"/>
    </source>
</evidence>
<dbReference type="InterPro" id="IPR009061">
    <property type="entry name" value="DNA-bd_dom_put_sf"/>
</dbReference>
<dbReference type="CDD" id="cd00592">
    <property type="entry name" value="HTH_MerR-like"/>
    <property type="match status" value="1"/>
</dbReference>
<gene>
    <name evidence="4" type="ORF">AN217_14575</name>
</gene>
<dbReference type="PATRIC" id="fig|943816.4.peg.2358"/>
<feature type="region of interest" description="Disordered" evidence="2">
    <location>
        <begin position="94"/>
        <end position="132"/>
    </location>
</feature>
<feature type="domain" description="HTH merR-type" evidence="3">
    <location>
        <begin position="33"/>
        <end position="95"/>
    </location>
</feature>
<dbReference type="RefSeq" id="WP_069991817.1">
    <property type="nucleotide sequence ID" value="NZ_LJGV01000022.1"/>
</dbReference>
<reference evidence="4 5" key="1">
    <citation type="journal article" date="2016" name="Front. Microbiol.">
        <title>Comparative Genomics Analysis of Streptomyces Species Reveals Their Adaptation to the Marine Environment and Their Diversity at the Genomic Level.</title>
        <authorList>
            <person name="Tian X."/>
            <person name="Zhang Z."/>
            <person name="Yang T."/>
            <person name="Chen M."/>
            <person name="Li J."/>
            <person name="Chen F."/>
            <person name="Yang J."/>
            <person name="Li W."/>
            <person name="Zhang B."/>
            <person name="Zhang Z."/>
            <person name="Wu J."/>
            <person name="Zhang C."/>
            <person name="Long L."/>
            <person name="Xiao J."/>
        </authorList>
    </citation>
    <scope>NUCLEOTIDE SEQUENCE [LARGE SCALE GENOMIC DNA]</scope>
    <source>
        <strain evidence="4 5">SCSIO M10379</strain>
    </source>
</reference>
<sequence length="254" mass="26996">MQHKPSGGARPGTATGPRSGPMSIGAVLKELRAEFPELTVAGIRFLEAEGLVEPARSPSGGRRFREADVARLGRVLRLQRDHCLSLRAIKEHLGAPGRDSAAPPAPSVAAPRGAEAGRASEPGPAPVASAVRTGRRELLGSAGVREEELAEWEEYGLLGPAADGTYRLADVAVARLVARLGRHGVEARHLRSVKAAADRQLALAEQRVAPLRRHPDQRTRSGAESTAEELADLSVRLYGAFMASGTHPDRTRCD</sequence>
<dbReference type="GO" id="GO:0003677">
    <property type="term" value="F:DNA binding"/>
    <property type="evidence" value="ECO:0007669"/>
    <property type="project" value="UniProtKB-KW"/>
</dbReference>
<proteinExistence type="predicted"/>
<dbReference type="Pfam" id="PF13411">
    <property type="entry name" value="MerR_1"/>
    <property type="match status" value="1"/>
</dbReference>
<organism evidence="4 5">
    <name type="scientific">Streptomyces qinglanensis</name>
    <dbReference type="NCBI Taxonomy" id="943816"/>
    <lineage>
        <taxon>Bacteria</taxon>
        <taxon>Bacillati</taxon>
        <taxon>Actinomycetota</taxon>
        <taxon>Actinomycetes</taxon>
        <taxon>Kitasatosporales</taxon>
        <taxon>Streptomycetaceae</taxon>
        <taxon>Streptomyces</taxon>
    </lineage>
</organism>
<dbReference type="PANTHER" id="PTHR30204">
    <property type="entry name" value="REDOX-CYCLING DRUG-SENSING TRANSCRIPTIONAL ACTIVATOR SOXR"/>
    <property type="match status" value="1"/>
</dbReference>
<evidence type="ECO:0000313" key="4">
    <source>
        <dbReference type="EMBL" id="OEU98843.1"/>
    </source>
</evidence>
<keyword evidence="1" id="KW-0238">DNA-binding</keyword>
<accession>A0A1E7K4I2</accession>
<evidence type="ECO:0000313" key="5">
    <source>
        <dbReference type="Proteomes" id="UP000175829"/>
    </source>
</evidence>
<dbReference type="PANTHER" id="PTHR30204:SF89">
    <property type="entry name" value="HTH MERR-TYPE DOMAIN-CONTAINING PROTEIN"/>
    <property type="match status" value="1"/>
</dbReference>
<dbReference type="InterPro" id="IPR047057">
    <property type="entry name" value="MerR_fam"/>
</dbReference>
<evidence type="ECO:0000256" key="2">
    <source>
        <dbReference type="SAM" id="MobiDB-lite"/>
    </source>
</evidence>
<dbReference type="InterPro" id="IPR000551">
    <property type="entry name" value="MerR-type_HTH_dom"/>
</dbReference>
<name>A0A1E7K4I2_9ACTN</name>
<dbReference type="Proteomes" id="UP000175829">
    <property type="component" value="Unassembled WGS sequence"/>
</dbReference>
<dbReference type="Gene3D" id="1.10.1660.10">
    <property type="match status" value="1"/>
</dbReference>
<dbReference type="EMBL" id="LJGV01000022">
    <property type="protein sequence ID" value="OEU98843.1"/>
    <property type="molecule type" value="Genomic_DNA"/>
</dbReference>
<feature type="region of interest" description="Disordered" evidence="2">
    <location>
        <begin position="1"/>
        <end position="22"/>
    </location>
</feature>
<dbReference type="SMART" id="SM00422">
    <property type="entry name" value="HTH_MERR"/>
    <property type="match status" value="1"/>
</dbReference>
<protein>
    <submittedName>
        <fullName evidence="4">MerR family transcriptional regulator</fullName>
    </submittedName>
</protein>
<dbReference type="GO" id="GO:0003700">
    <property type="term" value="F:DNA-binding transcription factor activity"/>
    <property type="evidence" value="ECO:0007669"/>
    <property type="project" value="InterPro"/>
</dbReference>
<dbReference type="SUPFAM" id="SSF46955">
    <property type="entry name" value="Putative DNA-binding domain"/>
    <property type="match status" value="1"/>
</dbReference>